<dbReference type="Pfam" id="PF00006">
    <property type="entry name" value="ATP-synt_ab"/>
    <property type="match status" value="1"/>
</dbReference>
<dbReference type="InterPro" id="IPR027417">
    <property type="entry name" value="P-loop_NTPase"/>
</dbReference>
<dbReference type="AlphaFoldDB" id="A0A0R2T1X7"/>
<evidence type="ECO:0000256" key="12">
    <source>
        <dbReference type="ARBA" id="ARBA00022967"/>
    </source>
</evidence>
<keyword evidence="11" id="KW-0653">Protein transport</keyword>
<dbReference type="InterPro" id="IPR050053">
    <property type="entry name" value="ATPase_alpha/beta_chains"/>
</dbReference>
<evidence type="ECO:0000259" key="16">
    <source>
        <dbReference type="SMART" id="SM00382"/>
    </source>
</evidence>
<dbReference type="InterPro" id="IPR005714">
    <property type="entry name" value="ATPase_T3SS_FliI/YscN"/>
</dbReference>
<dbReference type="GO" id="GO:0030257">
    <property type="term" value="C:type III protein secretion system complex"/>
    <property type="evidence" value="ECO:0007669"/>
    <property type="project" value="InterPro"/>
</dbReference>
<evidence type="ECO:0000256" key="8">
    <source>
        <dbReference type="ARBA" id="ARBA00022781"/>
    </source>
</evidence>
<keyword evidence="17" id="KW-0969">Cilium</keyword>
<dbReference type="InterPro" id="IPR040627">
    <property type="entry name" value="T3SS_ATPase_C"/>
</dbReference>
<evidence type="ECO:0000256" key="10">
    <source>
        <dbReference type="ARBA" id="ARBA00022840"/>
    </source>
</evidence>
<dbReference type="SUPFAM" id="SSF52540">
    <property type="entry name" value="P-loop containing nucleoside triphosphate hydrolases"/>
    <property type="match status" value="1"/>
</dbReference>
<dbReference type="GO" id="GO:0046933">
    <property type="term" value="F:proton-transporting ATP synthase activity, rotational mechanism"/>
    <property type="evidence" value="ECO:0007669"/>
    <property type="project" value="TreeGrafter"/>
</dbReference>
<keyword evidence="17" id="KW-0966">Cell projection</keyword>
<dbReference type="InterPro" id="IPR000194">
    <property type="entry name" value="ATPase_F1/V1/A1_a/bsu_nucl-bd"/>
</dbReference>
<keyword evidence="10" id="KW-0067">ATP-binding</keyword>
<dbReference type="Pfam" id="PF18269">
    <property type="entry name" value="T3SS_ATPase_C"/>
    <property type="match status" value="1"/>
</dbReference>
<keyword evidence="6" id="KW-0963">Cytoplasm</keyword>
<keyword evidence="7" id="KW-0547">Nucleotide-binding</keyword>
<keyword evidence="17" id="KW-0282">Flagellum</keyword>
<dbReference type="Proteomes" id="UP000051242">
    <property type="component" value="Unassembled WGS sequence"/>
</dbReference>
<gene>
    <name evidence="17" type="primary">fliI</name>
    <name evidence="17" type="ORF">ABR85_02565</name>
</gene>
<comment type="subcellular location">
    <subcellularLocation>
        <location evidence="1">Cytoplasm</location>
    </subcellularLocation>
</comment>
<keyword evidence="9" id="KW-1005">Bacterial flagellum biogenesis</keyword>
<proteinExistence type="inferred from homology"/>
<keyword evidence="14" id="KW-1006">Bacterial flagellum protein export</keyword>
<evidence type="ECO:0000256" key="5">
    <source>
        <dbReference type="ARBA" id="ARBA00022448"/>
    </source>
</evidence>
<evidence type="ECO:0000256" key="4">
    <source>
        <dbReference type="ARBA" id="ARBA00020580"/>
    </source>
</evidence>
<feature type="non-terminal residue" evidence="17">
    <location>
        <position position="1"/>
    </location>
</feature>
<feature type="domain" description="AAA+ ATPase" evidence="16">
    <location>
        <begin position="47"/>
        <end position="230"/>
    </location>
</feature>
<keyword evidence="8" id="KW-0375">Hydrogen ion transport</keyword>
<dbReference type="NCBIfam" id="TIGR01026">
    <property type="entry name" value="fliI_yscN"/>
    <property type="match status" value="1"/>
</dbReference>
<keyword evidence="12" id="KW-1278">Translocase</keyword>
<evidence type="ECO:0000256" key="6">
    <source>
        <dbReference type="ARBA" id="ARBA00022490"/>
    </source>
</evidence>
<evidence type="ECO:0000256" key="15">
    <source>
        <dbReference type="ARBA" id="ARBA00023310"/>
    </source>
</evidence>
<dbReference type="GO" id="GO:0030254">
    <property type="term" value="P:protein secretion by the type III secretion system"/>
    <property type="evidence" value="ECO:0007669"/>
    <property type="project" value="InterPro"/>
</dbReference>
<evidence type="ECO:0000256" key="13">
    <source>
        <dbReference type="ARBA" id="ARBA00023065"/>
    </source>
</evidence>
<evidence type="ECO:0000256" key="3">
    <source>
        <dbReference type="ARBA" id="ARBA00012473"/>
    </source>
</evidence>
<dbReference type="GO" id="GO:0005737">
    <property type="term" value="C:cytoplasm"/>
    <property type="evidence" value="ECO:0007669"/>
    <property type="project" value="UniProtKB-SubCell"/>
</dbReference>
<organism evidence="17 18">
    <name type="scientific">OM182 bacterium BACL3 MAG-120619-bin3</name>
    <dbReference type="NCBI Taxonomy" id="1655593"/>
    <lineage>
        <taxon>Bacteria</taxon>
        <taxon>Pseudomonadati</taxon>
        <taxon>Pseudomonadota</taxon>
        <taxon>Gammaproteobacteria</taxon>
        <taxon>OMG group</taxon>
        <taxon>OM182 clade</taxon>
    </lineage>
</organism>
<dbReference type="GO" id="GO:0016887">
    <property type="term" value="F:ATP hydrolysis activity"/>
    <property type="evidence" value="ECO:0007669"/>
    <property type="project" value="InterPro"/>
</dbReference>
<evidence type="ECO:0000256" key="1">
    <source>
        <dbReference type="ARBA" id="ARBA00004496"/>
    </source>
</evidence>
<accession>A0A0R2T1X7</accession>
<sequence length="330" mass="35804">IDGKGDLEYTQPVNLESDQVPALERQNITEALHTGVKAIDACFTFGKGQRMGLIAGSGVGKSVLLAMLTKNTQADIVVIALIGERSREVKEFVTETLGEDGLLRAVIVAESVSSSPVKRIKGAKLAHTIAEKYRAQGKNVLLLVDSLTRVAHAQREIGLAIGEPPTAKGYPPSVFALLPTLIERVGMGNSSEGSISAFYTVLAENDDRSDPIVDISRATLDGQIMLSRKLADAAHYPAIDLEGSISRVAEKIVAPSQTRQARFIRRLWSLYNQNEDLIQIGAYESGSNTVLDTAIALKPKIDQFLIQQNNEVFSYEDTLGLLEQLESESQ</sequence>
<dbReference type="GO" id="GO:0044781">
    <property type="term" value="P:bacterial-type flagellum organization"/>
    <property type="evidence" value="ECO:0007669"/>
    <property type="project" value="UniProtKB-KW"/>
</dbReference>
<reference evidence="17 18" key="1">
    <citation type="submission" date="2015-10" db="EMBL/GenBank/DDBJ databases">
        <title>Metagenome-Assembled Genomes uncover a global brackish microbiome.</title>
        <authorList>
            <person name="Hugerth L.W."/>
            <person name="Larsson J."/>
            <person name="Alneberg J."/>
            <person name="Lindh M.V."/>
            <person name="Legrand C."/>
            <person name="Pinhassi J."/>
            <person name="Andersson A.F."/>
        </authorList>
    </citation>
    <scope>NUCLEOTIDE SEQUENCE [LARGE SCALE GENOMIC DNA]</scope>
    <source>
        <strain evidence="17">BACL22 MAG-120619-bin3</strain>
    </source>
</reference>
<evidence type="ECO:0000313" key="17">
    <source>
        <dbReference type="EMBL" id="KRO78797.1"/>
    </source>
</evidence>
<keyword evidence="5" id="KW-0813">Transport</keyword>
<dbReference type="SMART" id="SM00382">
    <property type="entry name" value="AAA"/>
    <property type="match status" value="1"/>
</dbReference>
<dbReference type="PANTHER" id="PTHR15184">
    <property type="entry name" value="ATP SYNTHASE"/>
    <property type="match status" value="1"/>
</dbReference>
<name>A0A0R2T1X7_9GAMM</name>
<evidence type="ECO:0000313" key="18">
    <source>
        <dbReference type="Proteomes" id="UP000051242"/>
    </source>
</evidence>
<protein>
    <recommendedName>
        <fullName evidence="4">Flagellum-specific ATP synthase</fullName>
        <ecNumber evidence="3">7.1.2.2</ecNumber>
    </recommendedName>
</protein>
<evidence type="ECO:0000256" key="14">
    <source>
        <dbReference type="ARBA" id="ARBA00023225"/>
    </source>
</evidence>
<evidence type="ECO:0000256" key="11">
    <source>
        <dbReference type="ARBA" id="ARBA00022927"/>
    </source>
</evidence>
<comment type="similarity">
    <text evidence="2">Belongs to the ATPase alpha/beta chains family.</text>
</comment>
<keyword evidence="13" id="KW-0406">Ion transport</keyword>
<dbReference type="InterPro" id="IPR003593">
    <property type="entry name" value="AAA+_ATPase"/>
</dbReference>
<dbReference type="EMBL" id="LICD01000284">
    <property type="protein sequence ID" value="KRO78797.1"/>
    <property type="molecule type" value="Genomic_DNA"/>
</dbReference>
<evidence type="ECO:0000256" key="2">
    <source>
        <dbReference type="ARBA" id="ARBA00008936"/>
    </source>
</evidence>
<evidence type="ECO:0000256" key="9">
    <source>
        <dbReference type="ARBA" id="ARBA00022795"/>
    </source>
</evidence>
<comment type="caution">
    <text evidence="17">The sequence shown here is derived from an EMBL/GenBank/DDBJ whole genome shotgun (WGS) entry which is preliminary data.</text>
</comment>
<dbReference type="GO" id="GO:0005524">
    <property type="term" value="F:ATP binding"/>
    <property type="evidence" value="ECO:0007669"/>
    <property type="project" value="UniProtKB-KW"/>
</dbReference>
<dbReference type="Gene3D" id="3.40.50.12240">
    <property type="match status" value="1"/>
</dbReference>
<dbReference type="PANTHER" id="PTHR15184:SF81">
    <property type="entry name" value="FLAGELLUM-SPECIFIC ATP SYNTHASE"/>
    <property type="match status" value="1"/>
</dbReference>
<keyword evidence="15" id="KW-0066">ATP synthesis</keyword>
<dbReference type="EC" id="7.1.2.2" evidence="3"/>
<evidence type="ECO:0000256" key="7">
    <source>
        <dbReference type="ARBA" id="ARBA00022741"/>
    </source>
</evidence>